<sequence length="69" mass="7945">MLKVGGGMEINNLLRMDGNIVFSIINEKLRLECGSVSELVSRYELDEAELIEKMDEHGFHYDPLSNQFR</sequence>
<reference evidence="1 2" key="1">
    <citation type="submission" date="2006-03" db="EMBL/GenBank/DDBJ databases">
        <authorList>
            <person name="Bartlett D.H."/>
            <person name="Valle G."/>
            <person name="Lauro F.M."/>
            <person name="Vezzi A."/>
            <person name="Simonato F."/>
            <person name="Eloe E."/>
            <person name="Vitulo N."/>
            <person name="Stratton T.K."/>
            <person name="D'angelo M."/>
            <person name="Ferriera S."/>
            <person name="Johnson J."/>
            <person name="Kravitz S."/>
            <person name="Beeson K."/>
            <person name="Sutton G."/>
            <person name="Rogers Y."/>
            <person name="Friedman R."/>
            <person name="Frazier M."/>
            <person name="Venter J.C."/>
        </authorList>
    </citation>
    <scope>NUCLEOTIDE SEQUENCE [LARGE SCALE GENOMIC DNA]</scope>
    <source>
        <strain evidence="1 2">3TCK</strain>
    </source>
</reference>
<accession>Q1Z5A0</accession>
<gene>
    <name evidence="1" type="ORF">P3TCK_17842</name>
</gene>
<dbReference type="InterPro" id="IPR025346">
    <property type="entry name" value="DUF4250"/>
</dbReference>
<evidence type="ECO:0008006" key="3">
    <source>
        <dbReference type="Google" id="ProtNLM"/>
    </source>
</evidence>
<name>Q1Z5A0_9GAMM</name>
<dbReference type="EMBL" id="AAPH01000009">
    <property type="protein sequence ID" value="EAS43666.1"/>
    <property type="molecule type" value="Genomic_DNA"/>
</dbReference>
<dbReference type="AlphaFoldDB" id="Q1Z5A0"/>
<proteinExistence type="predicted"/>
<organism evidence="1 2">
    <name type="scientific">Photobacterium profundum 3TCK</name>
    <dbReference type="NCBI Taxonomy" id="314280"/>
    <lineage>
        <taxon>Bacteria</taxon>
        <taxon>Pseudomonadati</taxon>
        <taxon>Pseudomonadota</taxon>
        <taxon>Gammaproteobacteria</taxon>
        <taxon>Vibrionales</taxon>
        <taxon>Vibrionaceae</taxon>
        <taxon>Photobacterium</taxon>
    </lineage>
</organism>
<evidence type="ECO:0000313" key="2">
    <source>
        <dbReference type="Proteomes" id="UP000003789"/>
    </source>
</evidence>
<comment type="caution">
    <text evidence="1">The sequence shown here is derived from an EMBL/GenBank/DDBJ whole genome shotgun (WGS) entry which is preliminary data.</text>
</comment>
<dbReference type="Proteomes" id="UP000003789">
    <property type="component" value="Unassembled WGS sequence"/>
</dbReference>
<dbReference type="Pfam" id="PF14056">
    <property type="entry name" value="DUF4250"/>
    <property type="match status" value="1"/>
</dbReference>
<dbReference type="HOGENOM" id="CLU_182788_2_0_6"/>
<evidence type="ECO:0000313" key="1">
    <source>
        <dbReference type="EMBL" id="EAS43666.1"/>
    </source>
</evidence>
<protein>
    <recommendedName>
        <fullName evidence="3">DUF4250 domain-containing protein</fullName>
    </recommendedName>
</protein>